<feature type="transmembrane region" description="Helical" evidence="1">
    <location>
        <begin position="336"/>
        <end position="354"/>
    </location>
</feature>
<protein>
    <recommendedName>
        <fullName evidence="4">Glycosyltransferase RgtA/B/C/D-like domain-containing protein</fullName>
    </recommendedName>
</protein>
<keyword evidence="1" id="KW-0812">Transmembrane</keyword>
<evidence type="ECO:0008006" key="4">
    <source>
        <dbReference type="Google" id="ProtNLM"/>
    </source>
</evidence>
<feature type="transmembrane region" description="Helical" evidence="1">
    <location>
        <begin position="66"/>
        <end position="86"/>
    </location>
</feature>
<dbReference type="AlphaFoldDB" id="A0A3G9J385"/>
<sequence>MVPNDVLVVGQHGPDCFRFMSQVSAVCVRLVPPGTTVHVTNAGLYPQGFYKVTHQFVSSSVTTTVMWIRGLNIVLALVVFGLAFLVSGRRTRAALALTLGLAMCTPIGLFFIPSTNPTAWSTIGIGSLWVFVVAYMDADVAWRRWTAAGGGFLAWLIAVMARADAPVYAALTVLAAAAIGTERGRLITTKLIMPGALVALSIGAFFAGSGGSVASKGVAPTAAGATQGAPDFILQQIAYNTAHPLHLLLSNIPGLWEYERKLFYTGPLGWGDTPMSEQGFIIPVVLLVIMVTAILRYRGWHRTAYVCLFLAALVIPLAVLQQSHLSVHSGYVQPRYLYPLMLGLLGLGLSAHIGSGRFDRIARNRWVLVLTWAVISGFASLALHIELRRYVSGIDVSDLNLDSHREWWWVDWPLSPMGVWVIGTVAMAVSVGLLLRIALVNARSVEPVLDAYDHSRESSAA</sequence>
<keyword evidence="1" id="KW-0472">Membrane</keyword>
<dbReference type="KEGG" id="nbe:Back2_23750"/>
<feature type="transmembrane region" description="Helical" evidence="1">
    <location>
        <begin position="118"/>
        <end position="138"/>
    </location>
</feature>
<feature type="transmembrane region" description="Helical" evidence="1">
    <location>
        <begin position="366"/>
        <end position="385"/>
    </location>
</feature>
<reference evidence="2 3" key="1">
    <citation type="submission" date="2018-11" db="EMBL/GenBank/DDBJ databases">
        <title>Complete genome sequence of Nocardioides baekrokdamisoli strain KCTC 39748.</title>
        <authorList>
            <person name="Kang S.W."/>
            <person name="Lee K.C."/>
            <person name="Kim K.K."/>
            <person name="Kim J.S."/>
            <person name="Kim D.S."/>
            <person name="Ko S.H."/>
            <person name="Yang S.H."/>
            <person name="Shin Y.K."/>
            <person name="Lee J.S."/>
        </authorList>
    </citation>
    <scope>NUCLEOTIDE SEQUENCE [LARGE SCALE GENOMIC DNA]</scope>
    <source>
        <strain evidence="2 3">KCTC 39748</strain>
    </source>
</reference>
<evidence type="ECO:0000256" key="1">
    <source>
        <dbReference type="SAM" id="Phobius"/>
    </source>
</evidence>
<name>A0A3G9J385_9ACTN</name>
<evidence type="ECO:0000313" key="3">
    <source>
        <dbReference type="Proteomes" id="UP000271573"/>
    </source>
</evidence>
<organism evidence="2 3">
    <name type="scientific">Nocardioides baekrokdamisoli</name>
    <dbReference type="NCBI Taxonomy" id="1804624"/>
    <lineage>
        <taxon>Bacteria</taxon>
        <taxon>Bacillati</taxon>
        <taxon>Actinomycetota</taxon>
        <taxon>Actinomycetes</taxon>
        <taxon>Propionibacteriales</taxon>
        <taxon>Nocardioidaceae</taxon>
        <taxon>Nocardioides</taxon>
    </lineage>
</organism>
<feature type="transmembrane region" description="Helical" evidence="1">
    <location>
        <begin position="417"/>
        <end position="439"/>
    </location>
</feature>
<feature type="transmembrane region" description="Helical" evidence="1">
    <location>
        <begin position="191"/>
        <end position="208"/>
    </location>
</feature>
<accession>A0A3G9J385</accession>
<dbReference type="InterPro" id="IPR018674">
    <property type="entry name" value="DUF2142_membrane"/>
</dbReference>
<dbReference type="Proteomes" id="UP000271573">
    <property type="component" value="Chromosome"/>
</dbReference>
<feature type="transmembrane region" description="Helical" evidence="1">
    <location>
        <begin position="280"/>
        <end position="297"/>
    </location>
</feature>
<dbReference type="Pfam" id="PF09913">
    <property type="entry name" value="DUF2142"/>
    <property type="match status" value="1"/>
</dbReference>
<feature type="transmembrane region" description="Helical" evidence="1">
    <location>
        <begin position="93"/>
        <end position="112"/>
    </location>
</feature>
<proteinExistence type="predicted"/>
<keyword evidence="1" id="KW-1133">Transmembrane helix</keyword>
<dbReference type="EMBL" id="AP019307">
    <property type="protein sequence ID" value="BBH18088.1"/>
    <property type="molecule type" value="Genomic_DNA"/>
</dbReference>
<keyword evidence="3" id="KW-1185">Reference proteome</keyword>
<gene>
    <name evidence="2" type="ORF">Back2_23750</name>
</gene>
<evidence type="ECO:0000313" key="2">
    <source>
        <dbReference type="EMBL" id="BBH18088.1"/>
    </source>
</evidence>
<feature type="transmembrane region" description="Helical" evidence="1">
    <location>
        <begin position="304"/>
        <end position="324"/>
    </location>
</feature>